<evidence type="ECO:0000256" key="1">
    <source>
        <dbReference type="SAM" id="MobiDB-lite"/>
    </source>
</evidence>
<comment type="caution">
    <text evidence="2">The sequence shown here is derived from an EMBL/GenBank/DDBJ whole genome shotgun (WGS) entry which is preliminary data.</text>
</comment>
<gene>
    <name evidence="2" type="ORF">GIL414_LOCUS24573</name>
</gene>
<dbReference type="AlphaFoldDB" id="A0A8S2T6R5"/>
<protein>
    <submittedName>
        <fullName evidence="2">Uncharacterized protein</fullName>
    </submittedName>
</protein>
<dbReference type="EMBL" id="CAJOBJ010030761">
    <property type="protein sequence ID" value="CAF4271381.1"/>
    <property type="molecule type" value="Genomic_DNA"/>
</dbReference>
<evidence type="ECO:0000313" key="3">
    <source>
        <dbReference type="Proteomes" id="UP000681720"/>
    </source>
</evidence>
<feature type="region of interest" description="Disordered" evidence="1">
    <location>
        <begin position="1"/>
        <end position="29"/>
    </location>
</feature>
<dbReference type="Proteomes" id="UP000681720">
    <property type="component" value="Unassembled WGS sequence"/>
</dbReference>
<evidence type="ECO:0000313" key="2">
    <source>
        <dbReference type="EMBL" id="CAF4271381.1"/>
    </source>
</evidence>
<feature type="compositionally biased region" description="Basic and acidic residues" evidence="1">
    <location>
        <begin position="56"/>
        <end position="81"/>
    </location>
</feature>
<sequence>NNYDPTTHLFKSPPSIQRADGTDALHQRQSKVYTTSYQVLDSDREKLHLAIPQHSQQEHDNQTPSDNEQHGNHEKPGMIYI</sequence>
<name>A0A8S2T6R5_9BILA</name>
<proteinExistence type="predicted"/>
<feature type="region of interest" description="Disordered" evidence="1">
    <location>
        <begin position="44"/>
        <end position="81"/>
    </location>
</feature>
<accession>A0A8S2T6R5</accession>
<reference evidence="2" key="1">
    <citation type="submission" date="2021-02" db="EMBL/GenBank/DDBJ databases">
        <authorList>
            <person name="Nowell W R."/>
        </authorList>
    </citation>
    <scope>NUCLEOTIDE SEQUENCE</scope>
</reference>
<organism evidence="2 3">
    <name type="scientific">Rotaria magnacalcarata</name>
    <dbReference type="NCBI Taxonomy" id="392030"/>
    <lineage>
        <taxon>Eukaryota</taxon>
        <taxon>Metazoa</taxon>
        <taxon>Spiralia</taxon>
        <taxon>Gnathifera</taxon>
        <taxon>Rotifera</taxon>
        <taxon>Eurotatoria</taxon>
        <taxon>Bdelloidea</taxon>
        <taxon>Philodinida</taxon>
        <taxon>Philodinidae</taxon>
        <taxon>Rotaria</taxon>
    </lineage>
</organism>
<feature type="non-terminal residue" evidence="2">
    <location>
        <position position="1"/>
    </location>
</feature>